<gene>
    <name evidence="1" type="ORF">O6H91_12G089500</name>
</gene>
<keyword evidence="2" id="KW-1185">Reference proteome</keyword>
<organism evidence="1 2">
    <name type="scientific">Diphasiastrum complanatum</name>
    <name type="common">Issler's clubmoss</name>
    <name type="synonym">Lycopodium complanatum</name>
    <dbReference type="NCBI Taxonomy" id="34168"/>
    <lineage>
        <taxon>Eukaryota</taxon>
        <taxon>Viridiplantae</taxon>
        <taxon>Streptophyta</taxon>
        <taxon>Embryophyta</taxon>
        <taxon>Tracheophyta</taxon>
        <taxon>Lycopodiopsida</taxon>
        <taxon>Lycopodiales</taxon>
        <taxon>Lycopodiaceae</taxon>
        <taxon>Lycopodioideae</taxon>
        <taxon>Diphasiastrum</taxon>
    </lineage>
</organism>
<sequence>MSTECLSKKLWMHLLDIHDYQIFVGTWNVAGNPPLNDLDVEQWLNVKELADVYVLGFQEIVPLNAGNVFGAEDGGPATKWEQLICRSLNGTIRPSVSAPSSFEATNVCKTAKHADLSVAETTASKVQECSTTSHQANNNEEIIIVKRKPGRHKKVLSACEQDFTPLYKMGPAVAYEEPETVDEVSKALELRLLENANGVCDEEILAKSLLSTSQDVQESDPEPVEGKYVRIISKQMAGIFLTVWVRRDLHCHVHNVKVSCVGCGLMGYYGNKGSVAVSLCIHRTSFCFICSHLTAGDKEGNELRRNVDVSDILRRTSFSRSSKTIWVDLPQTILEHDRIIWLGDLNYRLTVSDSETRKLLAKMNLDALLEKDQITQSFFRACNFTFHWQLKIEQRAGRVFEGWQEGPIFFAPTYKYNINSTGYSGESSRPGAMRRTPAWCDRILWFGEGLKQISYKRSESMLSDHRPVSAMFLVDVKFITGQSIKRLPSVSGENTAKPVRTRWPSFDSREQHHKDAFW</sequence>
<comment type="caution">
    <text evidence="1">The sequence shown here is derived from an EMBL/GenBank/DDBJ whole genome shotgun (WGS) entry which is preliminary data.</text>
</comment>
<reference evidence="2" key="1">
    <citation type="journal article" date="2024" name="Proc. Natl. Acad. Sci. U.S.A.">
        <title>Extraordinary preservation of gene collinearity over three hundred million years revealed in homosporous lycophytes.</title>
        <authorList>
            <person name="Li C."/>
            <person name="Wickell D."/>
            <person name="Kuo L.Y."/>
            <person name="Chen X."/>
            <person name="Nie B."/>
            <person name="Liao X."/>
            <person name="Peng D."/>
            <person name="Ji J."/>
            <person name="Jenkins J."/>
            <person name="Williams M."/>
            <person name="Shu S."/>
            <person name="Plott C."/>
            <person name="Barry K."/>
            <person name="Rajasekar S."/>
            <person name="Grimwood J."/>
            <person name="Han X."/>
            <person name="Sun S."/>
            <person name="Hou Z."/>
            <person name="He W."/>
            <person name="Dai G."/>
            <person name="Sun C."/>
            <person name="Schmutz J."/>
            <person name="Leebens-Mack J.H."/>
            <person name="Li F.W."/>
            <person name="Wang L."/>
        </authorList>
    </citation>
    <scope>NUCLEOTIDE SEQUENCE [LARGE SCALE GENOMIC DNA]</scope>
    <source>
        <strain evidence="2">cv. PW_Plant_1</strain>
    </source>
</reference>
<dbReference type="EMBL" id="CM055103">
    <property type="protein sequence ID" value="KAJ7536951.1"/>
    <property type="molecule type" value="Genomic_DNA"/>
</dbReference>
<proteinExistence type="predicted"/>
<accession>A0ACC2C4J8</accession>
<evidence type="ECO:0000313" key="2">
    <source>
        <dbReference type="Proteomes" id="UP001162992"/>
    </source>
</evidence>
<dbReference type="Proteomes" id="UP001162992">
    <property type="component" value="Chromosome 12"/>
</dbReference>
<evidence type="ECO:0000313" key="1">
    <source>
        <dbReference type="EMBL" id="KAJ7536951.1"/>
    </source>
</evidence>
<name>A0ACC2C4J8_DIPCM</name>
<protein>
    <submittedName>
        <fullName evidence="1">Uncharacterized protein</fullName>
    </submittedName>
</protein>